<keyword evidence="2" id="KW-0812">Transmembrane</keyword>
<accession>A0AAJ0M151</accession>
<feature type="transmembrane region" description="Helical" evidence="2">
    <location>
        <begin position="224"/>
        <end position="247"/>
    </location>
</feature>
<sequence length="312" mass="32445">MAAVEAEDDAIPTVPVVTLHPEATDSNGAGRWAIALTTVFTPPAGCVWPIIPDINRPATCNPPYFQHAGPQWLGYYSPGICPSGYTVGCIPDSSVETFNDERIKPGETVGVCVPVSYACPTDSDRLPLTSGVMAVSYYTTETTQTYSEARIVHIRWQSSDLSLFETPPLPGLTVSRTSTPPQSATGRSETETSTANTTTGQPGAVSSTAPAVPGSSSAALSSGAIAGIVTGVGLAAILGALVAFFVMRTRLKAARASSRVATDFRLGETAELEDTTMRVSPGITATRMTNGHTEGGAVELSGEPQPTRELPG</sequence>
<organism evidence="3 4">
    <name type="scientific">Chaetomium strumarium</name>
    <dbReference type="NCBI Taxonomy" id="1170767"/>
    <lineage>
        <taxon>Eukaryota</taxon>
        <taxon>Fungi</taxon>
        <taxon>Dikarya</taxon>
        <taxon>Ascomycota</taxon>
        <taxon>Pezizomycotina</taxon>
        <taxon>Sordariomycetes</taxon>
        <taxon>Sordariomycetidae</taxon>
        <taxon>Sordariales</taxon>
        <taxon>Chaetomiaceae</taxon>
        <taxon>Chaetomium</taxon>
    </lineage>
</organism>
<keyword evidence="4" id="KW-1185">Reference proteome</keyword>
<reference evidence="3" key="2">
    <citation type="submission" date="2023-06" db="EMBL/GenBank/DDBJ databases">
        <authorList>
            <consortium name="Lawrence Berkeley National Laboratory"/>
            <person name="Mondo S.J."/>
            <person name="Hensen N."/>
            <person name="Bonometti L."/>
            <person name="Westerberg I."/>
            <person name="Brannstrom I.O."/>
            <person name="Guillou S."/>
            <person name="Cros-Aarteil S."/>
            <person name="Calhoun S."/>
            <person name="Haridas S."/>
            <person name="Kuo A."/>
            <person name="Pangilinan J."/>
            <person name="Riley R."/>
            <person name="Labutti K."/>
            <person name="Andreopoulos B."/>
            <person name="Lipzen A."/>
            <person name="Chen C."/>
            <person name="Yanf M."/>
            <person name="Daum C."/>
            <person name="Ng V."/>
            <person name="Clum A."/>
            <person name="Steindorff A."/>
            <person name="Ohm R."/>
            <person name="Martin F."/>
            <person name="Silar P."/>
            <person name="Natvig D."/>
            <person name="Lalanne C."/>
            <person name="Gautier V."/>
            <person name="Ament-Velasquez S.L."/>
            <person name="Kruys A."/>
            <person name="Hutchinson M.I."/>
            <person name="Powell A.J."/>
            <person name="Barry K."/>
            <person name="Miller A.N."/>
            <person name="Grigoriev I.V."/>
            <person name="Debuchy R."/>
            <person name="Gladieux P."/>
            <person name="Thoren M.H."/>
            <person name="Johannesson H."/>
        </authorList>
    </citation>
    <scope>NUCLEOTIDE SEQUENCE</scope>
    <source>
        <strain evidence="3">CBS 333.67</strain>
    </source>
</reference>
<reference evidence="3" key="1">
    <citation type="journal article" date="2023" name="Mol. Phylogenet. Evol.">
        <title>Genome-scale phylogeny and comparative genomics of the fungal order Sordariales.</title>
        <authorList>
            <person name="Hensen N."/>
            <person name="Bonometti L."/>
            <person name="Westerberg I."/>
            <person name="Brannstrom I.O."/>
            <person name="Guillou S."/>
            <person name="Cros-Aarteil S."/>
            <person name="Calhoun S."/>
            <person name="Haridas S."/>
            <person name="Kuo A."/>
            <person name="Mondo S."/>
            <person name="Pangilinan J."/>
            <person name="Riley R."/>
            <person name="LaButti K."/>
            <person name="Andreopoulos B."/>
            <person name="Lipzen A."/>
            <person name="Chen C."/>
            <person name="Yan M."/>
            <person name="Daum C."/>
            <person name="Ng V."/>
            <person name="Clum A."/>
            <person name="Steindorff A."/>
            <person name="Ohm R.A."/>
            <person name="Martin F."/>
            <person name="Silar P."/>
            <person name="Natvig D.O."/>
            <person name="Lalanne C."/>
            <person name="Gautier V."/>
            <person name="Ament-Velasquez S.L."/>
            <person name="Kruys A."/>
            <person name="Hutchinson M.I."/>
            <person name="Powell A.J."/>
            <person name="Barry K."/>
            <person name="Miller A.N."/>
            <person name="Grigoriev I.V."/>
            <person name="Debuchy R."/>
            <person name="Gladieux P."/>
            <person name="Hiltunen Thoren M."/>
            <person name="Johannesson H."/>
        </authorList>
    </citation>
    <scope>NUCLEOTIDE SEQUENCE</scope>
    <source>
        <strain evidence="3">CBS 333.67</strain>
    </source>
</reference>
<dbReference type="RefSeq" id="XP_062720960.1">
    <property type="nucleotide sequence ID" value="XM_062862438.1"/>
</dbReference>
<dbReference type="GeneID" id="87881267"/>
<dbReference type="Proteomes" id="UP001273166">
    <property type="component" value="Unassembled WGS sequence"/>
</dbReference>
<feature type="region of interest" description="Disordered" evidence="1">
    <location>
        <begin position="169"/>
        <end position="213"/>
    </location>
</feature>
<protein>
    <submittedName>
        <fullName evidence="3">Uncharacterized protein</fullName>
    </submittedName>
</protein>
<feature type="compositionally biased region" description="Low complexity" evidence="1">
    <location>
        <begin position="191"/>
        <end position="213"/>
    </location>
</feature>
<feature type="compositionally biased region" description="Polar residues" evidence="1">
    <location>
        <begin position="174"/>
        <end position="187"/>
    </location>
</feature>
<dbReference type="EMBL" id="JAUDZG010000004">
    <property type="protein sequence ID" value="KAK3305180.1"/>
    <property type="molecule type" value="Genomic_DNA"/>
</dbReference>
<feature type="region of interest" description="Disordered" evidence="1">
    <location>
        <begin position="291"/>
        <end position="312"/>
    </location>
</feature>
<gene>
    <name evidence="3" type="ORF">B0T15DRAFT_190683</name>
</gene>
<proteinExistence type="predicted"/>
<keyword evidence="2" id="KW-0472">Membrane</keyword>
<evidence type="ECO:0000313" key="4">
    <source>
        <dbReference type="Proteomes" id="UP001273166"/>
    </source>
</evidence>
<evidence type="ECO:0000256" key="2">
    <source>
        <dbReference type="SAM" id="Phobius"/>
    </source>
</evidence>
<evidence type="ECO:0000313" key="3">
    <source>
        <dbReference type="EMBL" id="KAK3305180.1"/>
    </source>
</evidence>
<name>A0AAJ0M151_9PEZI</name>
<evidence type="ECO:0000256" key="1">
    <source>
        <dbReference type="SAM" id="MobiDB-lite"/>
    </source>
</evidence>
<comment type="caution">
    <text evidence="3">The sequence shown here is derived from an EMBL/GenBank/DDBJ whole genome shotgun (WGS) entry which is preliminary data.</text>
</comment>
<dbReference type="AlphaFoldDB" id="A0AAJ0M151"/>
<keyword evidence="2" id="KW-1133">Transmembrane helix</keyword>